<protein>
    <submittedName>
        <fullName evidence="4">CBS domain-containing protein</fullName>
    </submittedName>
</protein>
<dbReference type="SUPFAM" id="SSF54631">
    <property type="entry name" value="CBS-domain pair"/>
    <property type="match status" value="1"/>
</dbReference>
<name>A0A9X3YS33_9GAMM</name>
<dbReference type="PANTHER" id="PTHR48108">
    <property type="entry name" value="CBS DOMAIN-CONTAINING PROTEIN CBSX2, CHLOROPLASTIC"/>
    <property type="match status" value="1"/>
</dbReference>
<keyword evidence="5" id="KW-1185">Reference proteome</keyword>
<dbReference type="CDD" id="cd04622">
    <property type="entry name" value="CBS_pair_HRP1_like"/>
    <property type="match status" value="1"/>
</dbReference>
<dbReference type="InterPro" id="IPR051462">
    <property type="entry name" value="CBS_domain-containing"/>
</dbReference>
<evidence type="ECO:0000256" key="2">
    <source>
        <dbReference type="PROSITE-ProRule" id="PRU00703"/>
    </source>
</evidence>
<evidence type="ECO:0000256" key="1">
    <source>
        <dbReference type="ARBA" id="ARBA00022737"/>
    </source>
</evidence>
<dbReference type="Pfam" id="PF00571">
    <property type="entry name" value="CBS"/>
    <property type="match status" value="2"/>
</dbReference>
<keyword evidence="2" id="KW-0129">CBS domain</keyword>
<dbReference type="RefSeq" id="WP_263542614.1">
    <property type="nucleotide sequence ID" value="NZ_JAOVZO020000023.1"/>
</dbReference>
<dbReference type="SMART" id="SM00116">
    <property type="entry name" value="CBS"/>
    <property type="match status" value="2"/>
</dbReference>
<organism evidence="4 5">
    <name type="scientific">Tahibacter soli</name>
    <dbReference type="NCBI Taxonomy" id="2983605"/>
    <lineage>
        <taxon>Bacteria</taxon>
        <taxon>Pseudomonadati</taxon>
        <taxon>Pseudomonadota</taxon>
        <taxon>Gammaproteobacteria</taxon>
        <taxon>Lysobacterales</taxon>
        <taxon>Rhodanobacteraceae</taxon>
        <taxon>Tahibacter</taxon>
    </lineage>
</organism>
<feature type="domain" description="CBS" evidence="3">
    <location>
        <begin position="7"/>
        <end position="65"/>
    </location>
</feature>
<dbReference type="PANTHER" id="PTHR48108:SF34">
    <property type="entry name" value="CBS DOMAIN-CONTAINING PROTEIN YHCV"/>
    <property type="match status" value="1"/>
</dbReference>
<dbReference type="PROSITE" id="PS51371">
    <property type="entry name" value="CBS"/>
    <property type="match status" value="2"/>
</dbReference>
<proteinExistence type="predicted"/>
<evidence type="ECO:0000313" key="4">
    <source>
        <dbReference type="EMBL" id="MDC8016098.1"/>
    </source>
</evidence>
<feature type="domain" description="CBS" evidence="3">
    <location>
        <begin position="71"/>
        <end position="129"/>
    </location>
</feature>
<keyword evidence="1" id="KW-0677">Repeat</keyword>
<sequence length="137" mass="14941">MKIRSVMSRNVHVLDANASLRAAALMMQREDIGSVPVSENDKLIGMVTDRDIVVRAVAEGWQIDTPLREVMSSGVKYCYDDDEVDDVARNMSDLGVRRLPVVDRAKNLVGFVSLANISSAGDTRATGELLQGTAQPH</sequence>
<gene>
    <name evidence="4" type="ORF">OD750_026530</name>
</gene>
<dbReference type="AlphaFoldDB" id="A0A9X3YS33"/>
<reference evidence="4" key="1">
    <citation type="submission" date="2023-02" db="EMBL/GenBank/DDBJ databases">
        <title>Tahibacter soli sp. nov. isolated from soil.</title>
        <authorList>
            <person name="Baek J.H."/>
            <person name="Lee J.K."/>
            <person name="Choi D.G."/>
            <person name="Jeon C.O."/>
        </authorList>
    </citation>
    <scope>NUCLEOTIDE SEQUENCE</scope>
    <source>
        <strain evidence="4">BL</strain>
    </source>
</reference>
<dbReference type="Gene3D" id="3.10.580.10">
    <property type="entry name" value="CBS-domain"/>
    <property type="match status" value="1"/>
</dbReference>
<dbReference type="InterPro" id="IPR000644">
    <property type="entry name" value="CBS_dom"/>
</dbReference>
<dbReference type="Proteomes" id="UP001139971">
    <property type="component" value="Unassembled WGS sequence"/>
</dbReference>
<comment type="caution">
    <text evidence="4">The sequence shown here is derived from an EMBL/GenBank/DDBJ whole genome shotgun (WGS) entry which is preliminary data.</text>
</comment>
<evidence type="ECO:0000313" key="5">
    <source>
        <dbReference type="Proteomes" id="UP001139971"/>
    </source>
</evidence>
<dbReference type="EMBL" id="JAOVZO020000023">
    <property type="protein sequence ID" value="MDC8016098.1"/>
    <property type="molecule type" value="Genomic_DNA"/>
</dbReference>
<accession>A0A9X3YS33</accession>
<evidence type="ECO:0000259" key="3">
    <source>
        <dbReference type="PROSITE" id="PS51371"/>
    </source>
</evidence>
<dbReference type="InterPro" id="IPR046342">
    <property type="entry name" value="CBS_dom_sf"/>
</dbReference>